<gene>
    <name evidence="4" type="ORF">DFR24_0295</name>
</gene>
<sequence length="338" mass="36416">MRQVFIVSAGGPEKLQVREAPDPVPKGRELRVRVRASGINFADILARQGLYPDAPKLPAVVGYEVSGVVDAAGPDAGESWIGREVMALTRFGGYADTVIVPAHQVFDKPASLTHEQTAAIPVNYLTAWQLMVVMGSLSKDDTVLIHNAGGGVGLAAIDVARHIGARSIGTASTGKHAFLKARGLDEAIDYTRGDWMPELMRLTQNRGAELILDPLGGSHWKKSVKALRHTGRLGMFGISTATESKLPGPLRLLSVGLGLPLFNPVTLMNQNRSVFGVNVGHLWHEPDKIRVWGDVILKGVTDGWVRPHVDKTFALEQAGEAQAYIEARKNTGKVVLVP</sequence>
<dbReference type="InterPro" id="IPR013154">
    <property type="entry name" value="ADH-like_N"/>
</dbReference>
<dbReference type="InterPro" id="IPR036291">
    <property type="entry name" value="NAD(P)-bd_dom_sf"/>
</dbReference>
<comment type="caution">
    <text evidence="4">The sequence shown here is derived from an EMBL/GenBank/DDBJ whole genome shotgun (WGS) entry which is preliminary data.</text>
</comment>
<dbReference type="InterPro" id="IPR011032">
    <property type="entry name" value="GroES-like_sf"/>
</dbReference>
<dbReference type="EMBL" id="SOBT01000008">
    <property type="protein sequence ID" value="TDU30938.1"/>
    <property type="molecule type" value="Genomic_DNA"/>
</dbReference>
<dbReference type="RefSeq" id="WP_133879571.1">
    <property type="nucleotide sequence ID" value="NZ_MWIN01000022.1"/>
</dbReference>
<dbReference type="SUPFAM" id="SSF50129">
    <property type="entry name" value="GroES-like"/>
    <property type="match status" value="1"/>
</dbReference>
<dbReference type="OrthoDB" id="9785812at2"/>
<evidence type="ECO:0000259" key="3">
    <source>
        <dbReference type="SMART" id="SM00829"/>
    </source>
</evidence>
<dbReference type="InterPro" id="IPR013149">
    <property type="entry name" value="ADH-like_C"/>
</dbReference>
<organism evidence="4 5">
    <name type="scientific">Panacagrimonas perspica</name>
    <dbReference type="NCBI Taxonomy" id="381431"/>
    <lineage>
        <taxon>Bacteria</taxon>
        <taxon>Pseudomonadati</taxon>
        <taxon>Pseudomonadota</taxon>
        <taxon>Gammaproteobacteria</taxon>
        <taxon>Nevskiales</taxon>
        <taxon>Nevskiaceae</taxon>
        <taxon>Panacagrimonas</taxon>
    </lineage>
</organism>
<evidence type="ECO:0000313" key="4">
    <source>
        <dbReference type="EMBL" id="TDU30938.1"/>
    </source>
</evidence>
<dbReference type="PANTHER" id="PTHR48106">
    <property type="entry name" value="QUINONE OXIDOREDUCTASE PIG3-RELATED"/>
    <property type="match status" value="1"/>
</dbReference>
<dbReference type="Pfam" id="PF00107">
    <property type="entry name" value="ADH_zinc_N"/>
    <property type="match status" value="1"/>
</dbReference>
<dbReference type="InterPro" id="IPR020843">
    <property type="entry name" value="ER"/>
</dbReference>
<keyword evidence="5" id="KW-1185">Reference proteome</keyword>
<name>A0A4V3UR91_9GAMM</name>
<dbReference type="Gene3D" id="3.40.50.720">
    <property type="entry name" value="NAD(P)-binding Rossmann-like Domain"/>
    <property type="match status" value="1"/>
</dbReference>
<dbReference type="Pfam" id="PF08240">
    <property type="entry name" value="ADH_N"/>
    <property type="match status" value="1"/>
</dbReference>
<keyword evidence="2" id="KW-0560">Oxidoreductase</keyword>
<protein>
    <submittedName>
        <fullName evidence="4">NADPH:quinone reductase-like Zn-dependent oxidoreductase</fullName>
    </submittedName>
</protein>
<accession>A0A4V3UR91</accession>
<evidence type="ECO:0000313" key="5">
    <source>
        <dbReference type="Proteomes" id="UP000295341"/>
    </source>
</evidence>
<feature type="domain" description="Enoyl reductase (ER)" evidence="3">
    <location>
        <begin position="10"/>
        <end position="336"/>
    </location>
</feature>
<evidence type="ECO:0000256" key="1">
    <source>
        <dbReference type="ARBA" id="ARBA00022857"/>
    </source>
</evidence>
<dbReference type="SUPFAM" id="SSF51735">
    <property type="entry name" value="NAD(P)-binding Rossmann-fold domains"/>
    <property type="match status" value="1"/>
</dbReference>
<dbReference type="AlphaFoldDB" id="A0A4V3UR91"/>
<keyword evidence="1" id="KW-0521">NADP</keyword>
<dbReference type="Gene3D" id="3.90.180.10">
    <property type="entry name" value="Medium-chain alcohol dehydrogenases, catalytic domain"/>
    <property type="match status" value="1"/>
</dbReference>
<dbReference type="SMART" id="SM00829">
    <property type="entry name" value="PKS_ER"/>
    <property type="match status" value="1"/>
</dbReference>
<dbReference type="PANTHER" id="PTHR48106:SF18">
    <property type="entry name" value="QUINONE OXIDOREDUCTASE PIG3"/>
    <property type="match status" value="1"/>
</dbReference>
<dbReference type="GO" id="GO:0070402">
    <property type="term" value="F:NADPH binding"/>
    <property type="evidence" value="ECO:0007669"/>
    <property type="project" value="TreeGrafter"/>
</dbReference>
<dbReference type="Proteomes" id="UP000295341">
    <property type="component" value="Unassembled WGS sequence"/>
</dbReference>
<reference evidence="4 5" key="1">
    <citation type="submission" date="2019-03" db="EMBL/GenBank/DDBJ databases">
        <title>Genomic Encyclopedia of Type Strains, Phase IV (KMG-IV): sequencing the most valuable type-strain genomes for metagenomic binning, comparative biology and taxonomic classification.</title>
        <authorList>
            <person name="Goeker M."/>
        </authorList>
    </citation>
    <scope>NUCLEOTIDE SEQUENCE [LARGE SCALE GENOMIC DNA]</scope>
    <source>
        <strain evidence="4 5">DSM 26377</strain>
    </source>
</reference>
<proteinExistence type="predicted"/>
<dbReference type="GO" id="GO:0016651">
    <property type="term" value="F:oxidoreductase activity, acting on NAD(P)H"/>
    <property type="evidence" value="ECO:0007669"/>
    <property type="project" value="TreeGrafter"/>
</dbReference>
<evidence type="ECO:0000256" key="2">
    <source>
        <dbReference type="ARBA" id="ARBA00023002"/>
    </source>
</evidence>